<keyword evidence="5 14" id="KW-0812">Transmembrane</keyword>
<proteinExistence type="inferred from homology"/>
<keyword evidence="6" id="KW-0769">Symport</keyword>
<feature type="transmembrane region" description="Helical" evidence="14">
    <location>
        <begin position="375"/>
        <end position="395"/>
    </location>
</feature>
<organism evidence="15 16">
    <name type="scientific">Blautia hydrogenotrophica (strain DSM 10507 / JCM 14656 / S5a33)</name>
    <name type="common">Ruminococcus hydrogenotrophicus</name>
    <dbReference type="NCBI Taxonomy" id="476272"/>
    <lineage>
        <taxon>Bacteria</taxon>
        <taxon>Bacillati</taxon>
        <taxon>Bacillota</taxon>
        <taxon>Clostridia</taxon>
        <taxon>Lachnospirales</taxon>
        <taxon>Lachnospiraceae</taxon>
        <taxon>Blautia</taxon>
    </lineage>
</organism>
<dbReference type="Pfam" id="PF00474">
    <property type="entry name" value="SSF"/>
    <property type="match status" value="1"/>
</dbReference>
<evidence type="ECO:0000256" key="6">
    <source>
        <dbReference type="ARBA" id="ARBA00022847"/>
    </source>
</evidence>
<feature type="transmembrane region" description="Helical" evidence="14">
    <location>
        <begin position="135"/>
        <end position="163"/>
    </location>
</feature>
<evidence type="ECO:0000256" key="5">
    <source>
        <dbReference type="ARBA" id="ARBA00022692"/>
    </source>
</evidence>
<evidence type="ECO:0000313" key="16">
    <source>
        <dbReference type="Proteomes" id="UP000003100"/>
    </source>
</evidence>
<dbReference type="GO" id="GO:0005886">
    <property type="term" value="C:plasma membrane"/>
    <property type="evidence" value="ECO:0007669"/>
    <property type="project" value="UniProtKB-SubCell"/>
</dbReference>
<feature type="transmembrane region" description="Helical" evidence="14">
    <location>
        <begin position="175"/>
        <end position="195"/>
    </location>
</feature>
<sequence length="485" mass="51613">MKLGSTKERSYRMLELTLLDLLIIGAYLIGMLLVGVYFVKRIKNPGDYYVAGRTLGPVVLTATVCATIIGGSAMMGRAGLAFTDGFKCVMTAVPYLIGMFIFSGLAGRIQKVGATYGITSIPELFSRRFGKSSKCILAVMVALTMMGTVAAQVTATATIIRLLGDQVGISYEMGALIATIIFFVYTAASGLFGVVYTDVLQFFMLLIFVYLMVPTASVIEIGSISEFWTNLDKSYLIPRIDGEILGDIVTYLVFTMAGAEMWQRSFAAKDAKSARRGMFCGTAVYAVTIFLILFMGLAAQQILPTVVSDYGSPDAVIPALAVKVLPPGLTGLAVAGILSVMMSTADSYLLVSVQTCVHDLGKTVKKDMDSKMEILLSRIFSIILALGALIIALYIKSAYDVLMFAWSFYAAAAGLPALAALYWKKATTAGILSAMIGGFVVCVGWKLAGQPFGLGAAVPGAIACGVLLLTVSLATCKKHPSVMLE</sequence>
<dbReference type="Proteomes" id="UP000003100">
    <property type="component" value="Unassembled WGS sequence"/>
</dbReference>
<dbReference type="PATRIC" id="fig|476272.21.peg.1518"/>
<feature type="transmembrane region" description="Helical" evidence="14">
    <location>
        <begin position="283"/>
        <end position="303"/>
    </location>
</feature>
<dbReference type="GO" id="GO:0015293">
    <property type="term" value="F:symporter activity"/>
    <property type="evidence" value="ECO:0007669"/>
    <property type="project" value="UniProtKB-KW"/>
</dbReference>
<evidence type="ECO:0000313" key="15">
    <source>
        <dbReference type="EMBL" id="EEG49018.1"/>
    </source>
</evidence>
<feature type="transmembrane region" description="Helical" evidence="14">
    <location>
        <begin position="315"/>
        <end position="340"/>
    </location>
</feature>
<evidence type="ECO:0000256" key="9">
    <source>
        <dbReference type="ARBA" id="ARBA00023065"/>
    </source>
</evidence>
<keyword evidence="9" id="KW-0406">Ion transport</keyword>
<keyword evidence="16" id="KW-1185">Reference proteome</keyword>
<feature type="transmembrane region" description="Helical" evidence="14">
    <location>
        <begin position="401"/>
        <end position="423"/>
    </location>
</feature>
<dbReference type="PROSITE" id="PS50283">
    <property type="entry name" value="NA_SOLUT_SYMP_3"/>
    <property type="match status" value="1"/>
</dbReference>
<gene>
    <name evidence="15" type="ORF">RUMHYD_02089</name>
</gene>
<feature type="transmembrane region" description="Helical" evidence="14">
    <location>
        <begin position="244"/>
        <end position="262"/>
    </location>
</feature>
<evidence type="ECO:0000256" key="2">
    <source>
        <dbReference type="ARBA" id="ARBA00006434"/>
    </source>
</evidence>
<protein>
    <recommendedName>
        <fullName evidence="17">Sodium:solute symporter family protein</fullName>
    </recommendedName>
</protein>
<name>C0CMK4_BLAHS</name>
<keyword evidence="10 14" id="KW-0472">Membrane</keyword>
<dbReference type="Gene3D" id="1.20.1730.10">
    <property type="entry name" value="Sodium/glucose cotransporter"/>
    <property type="match status" value="1"/>
</dbReference>
<accession>C0CMK4</accession>
<dbReference type="HOGENOM" id="CLU_018808_15_3_9"/>
<evidence type="ECO:0000256" key="13">
    <source>
        <dbReference type="RuleBase" id="RU362091"/>
    </source>
</evidence>
<feature type="transmembrane region" description="Helical" evidence="14">
    <location>
        <begin position="21"/>
        <end position="39"/>
    </location>
</feature>
<evidence type="ECO:0000256" key="11">
    <source>
        <dbReference type="ARBA" id="ARBA00023201"/>
    </source>
</evidence>
<dbReference type="eggNOG" id="COG0591">
    <property type="taxonomic scope" value="Bacteria"/>
</dbReference>
<evidence type="ECO:0000256" key="12">
    <source>
        <dbReference type="ARBA" id="ARBA00033708"/>
    </source>
</evidence>
<dbReference type="InterPro" id="IPR038377">
    <property type="entry name" value="Na/Glc_symporter_sf"/>
</dbReference>
<comment type="catalytic activity">
    <reaction evidence="12">
        <text>L-proline(in) + Na(+)(in) = L-proline(out) + Na(+)(out)</text>
        <dbReference type="Rhea" id="RHEA:28967"/>
        <dbReference type="ChEBI" id="CHEBI:29101"/>
        <dbReference type="ChEBI" id="CHEBI:60039"/>
    </reaction>
</comment>
<dbReference type="InterPro" id="IPR050277">
    <property type="entry name" value="Sodium:Solute_Symporter"/>
</dbReference>
<dbReference type="PANTHER" id="PTHR48086">
    <property type="entry name" value="SODIUM/PROLINE SYMPORTER-RELATED"/>
    <property type="match status" value="1"/>
</dbReference>
<evidence type="ECO:0000256" key="10">
    <source>
        <dbReference type="ARBA" id="ARBA00023136"/>
    </source>
</evidence>
<reference evidence="15 16" key="2">
    <citation type="submission" date="2009-02" db="EMBL/GenBank/DDBJ databases">
        <title>Draft genome sequence of Blautia hydrogenotrophica DSM 10507 (Ruminococcus hydrogenotrophicus DSM 10507).</title>
        <authorList>
            <person name="Sudarsanam P."/>
            <person name="Ley R."/>
            <person name="Guruge J."/>
            <person name="Turnbaugh P.J."/>
            <person name="Mahowald M."/>
            <person name="Liep D."/>
            <person name="Gordon J."/>
        </authorList>
    </citation>
    <scope>NUCLEOTIDE SEQUENCE [LARGE SCALE GENOMIC DNA]</scope>
    <source>
        <strain evidence="16">DSM 10507 / JCM 14656 / S5a33</strain>
    </source>
</reference>
<dbReference type="PANTHER" id="PTHR48086:SF3">
    <property type="entry name" value="SODIUM_PROLINE SYMPORTER"/>
    <property type="match status" value="1"/>
</dbReference>
<keyword evidence="3" id="KW-0813">Transport</keyword>
<feature type="transmembrane region" description="Helical" evidence="14">
    <location>
        <begin position="202"/>
        <end position="224"/>
    </location>
</feature>
<feature type="transmembrane region" description="Helical" evidence="14">
    <location>
        <begin position="59"/>
        <end position="80"/>
    </location>
</feature>
<keyword evidence="11" id="KW-0739">Sodium transport</keyword>
<keyword evidence="7 14" id="KW-1133">Transmembrane helix</keyword>
<evidence type="ECO:0000256" key="14">
    <source>
        <dbReference type="SAM" id="Phobius"/>
    </source>
</evidence>
<feature type="transmembrane region" description="Helical" evidence="14">
    <location>
        <begin position="454"/>
        <end position="476"/>
    </location>
</feature>
<feature type="transmembrane region" description="Helical" evidence="14">
    <location>
        <begin position="430"/>
        <end position="448"/>
    </location>
</feature>
<evidence type="ECO:0000256" key="4">
    <source>
        <dbReference type="ARBA" id="ARBA00022475"/>
    </source>
</evidence>
<evidence type="ECO:0000256" key="3">
    <source>
        <dbReference type="ARBA" id="ARBA00022448"/>
    </source>
</evidence>
<dbReference type="CDD" id="cd10322">
    <property type="entry name" value="SLC5sbd"/>
    <property type="match status" value="1"/>
</dbReference>
<evidence type="ECO:0000256" key="1">
    <source>
        <dbReference type="ARBA" id="ARBA00004651"/>
    </source>
</evidence>
<evidence type="ECO:0008006" key="17">
    <source>
        <dbReference type="Google" id="ProtNLM"/>
    </source>
</evidence>
<evidence type="ECO:0000256" key="7">
    <source>
        <dbReference type="ARBA" id="ARBA00022989"/>
    </source>
</evidence>
<dbReference type="GO" id="GO:0006814">
    <property type="term" value="P:sodium ion transport"/>
    <property type="evidence" value="ECO:0007669"/>
    <property type="project" value="UniProtKB-KW"/>
</dbReference>
<comment type="similarity">
    <text evidence="2 13">Belongs to the sodium:solute symporter (SSF) (TC 2.A.21) family.</text>
</comment>
<dbReference type="EMBL" id="ACBZ01000110">
    <property type="protein sequence ID" value="EEG49018.1"/>
    <property type="molecule type" value="Genomic_DNA"/>
</dbReference>
<dbReference type="AlphaFoldDB" id="C0CMK4"/>
<reference evidence="15 16" key="1">
    <citation type="submission" date="2009-01" db="EMBL/GenBank/DDBJ databases">
        <authorList>
            <person name="Fulton L."/>
            <person name="Clifton S."/>
            <person name="Fulton B."/>
            <person name="Xu J."/>
            <person name="Minx P."/>
            <person name="Pepin K.H."/>
            <person name="Johnson M."/>
            <person name="Bhonagiri V."/>
            <person name="Nash W.E."/>
            <person name="Mardis E.R."/>
            <person name="Wilson R.K."/>
        </authorList>
    </citation>
    <scope>NUCLEOTIDE SEQUENCE [LARGE SCALE GENOMIC DNA]</scope>
    <source>
        <strain evidence="16">DSM 10507 / JCM 14656 / S5a33</strain>
    </source>
</reference>
<keyword evidence="8" id="KW-0915">Sodium</keyword>
<dbReference type="InterPro" id="IPR001734">
    <property type="entry name" value="Na/solute_symporter"/>
</dbReference>
<keyword evidence="4" id="KW-1003">Cell membrane</keyword>
<comment type="subcellular location">
    <subcellularLocation>
        <location evidence="1">Cell membrane</location>
        <topology evidence="1">Multi-pass membrane protein</topology>
    </subcellularLocation>
</comment>
<evidence type="ECO:0000256" key="8">
    <source>
        <dbReference type="ARBA" id="ARBA00023053"/>
    </source>
</evidence>